<evidence type="ECO:0000259" key="8">
    <source>
        <dbReference type="Pfam" id="PF14322"/>
    </source>
</evidence>
<organism evidence="9 10">
    <name type="scientific">Sunxiuqinia elliptica</name>
    <dbReference type="NCBI Taxonomy" id="655355"/>
    <lineage>
        <taxon>Bacteria</taxon>
        <taxon>Pseudomonadati</taxon>
        <taxon>Bacteroidota</taxon>
        <taxon>Bacteroidia</taxon>
        <taxon>Marinilabiliales</taxon>
        <taxon>Prolixibacteraceae</taxon>
        <taxon>Sunxiuqinia</taxon>
    </lineage>
</organism>
<sequence length="494" mass="55632">MKRFRIIILLFITLVASSCNEDFLDKSPYGLGTFWNTAEDAELGINAAYEPLYFEESYGRGHFWLSTAGDDFIVNKNKTAVINMTNFTTNVNVAGYAKSYWSDFYKIIRRCNDVLKNVPEIEMNQQRKDRILGEANFLLGFAYFQLIQKYGGVPFYDYEAESNVNEPRLSLEDSYTRVENYLKAAADLFTEWEYAGEEMGRPHKGSALGLLAKVYAFEGKWEASKTASDQVIDSQQYELLPNYQDAFSTTSENASEHLFSLRCKPVRHQGTITSIVHLPGSITNGSGWNYFAPTASLAKAFEEGDTRRKATLVDVNGGEFKFDGTTTVLSKDLVGSWGTDYICVKFAHPYQEKYVGWESGLDIPILRYSDVLLLNAEATIMLNNGGPANRDLGVAEAAESFNKVRVRAFNGDASKAIAEPTFNDLVKERRCELAFEECRHYDLVRWGLAEEIYNAGIDDPRGPRNYKPSIHNVFPLPQGEIDNSNGVLEQNPGY</sequence>
<comment type="subcellular location">
    <subcellularLocation>
        <location evidence="1">Cell outer membrane</location>
    </subcellularLocation>
</comment>
<gene>
    <name evidence="9" type="ORF">SAMN05216283_109128</name>
</gene>
<dbReference type="PROSITE" id="PS51257">
    <property type="entry name" value="PROKAR_LIPOPROTEIN"/>
    <property type="match status" value="1"/>
</dbReference>
<dbReference type="Proteomes" id="UP000198964">
    <property type="component" value="Unassembled WGS sequence"/>
</dbReference>
<dbReference type="RefSeq" id="WP_093920808.1">
    <property type="nucleotide sequence ID" value="NZ_FONW01000009.1"/>
</dbReference>
<dbReference type="EMBL" id="FONW01000009">
    <property type="protein sequence ID" value="SFF56673.1"/>
    <property type="molecule type" value="Genomic_DNA"/>
</dbReference>
<feature type="domain" description="RagB/SusD" evidence="7">
    <location>
        <begin position="285"/>
        <end position="494"/>
    </location>
</feature>
<evidence type="ECO:0000256" key="2">
    <source>
        <dbReference type="ARBA" id="ARBA00006275"/>
    </source>
</evidence>
<comment type="similarity">
    <text evidence="2">Belongs to the SusD family.</text>
</comment>
<proteinExistence type="inferred from homology"/>
<evidence type="ECO:0000256" key="6">
    <source>
        <dbReference type="SAM" id="SignalP"/>
    </source>
</evidence>
<dbReference type="GO" id="GO:0009279">
    <property type="term" value="C:cell outer membrane"/>
    <property type="evidence" value="ECO:0007669"/>
    <property type="project" value="UniProtKB-SubCell"/>
</dbReference>
<protein>
    <submittedName>
        <fullName evidence="9">Starch-binding associating with outer membrane</fullName>
    </submittedName>
</protein>
<feature type="domain" description="SusD-like N-terminal" evidence="8">
    <location>
        <begin position="22"/>
        <end position="215"/>
    </location>
</feature>
<name>A0A1I2JRT4_9BACT</name>
<dbReference type="Pfam" id="PF14322">
    <property type="entry name" value="SusD-like_3"/>
    <property type="match status" value="1"/>
</dbReference>
<feature type="chain" id="PRO_5011464201" evidence="6">
    <location>
        <begin position="22"/>
        <end position="494"/>
    </location>
</feature>
<dbReference type="InterPro" id="IPR012944">
    <property type="entry name" value="SusD_RagB_dom"/>
</dbReference>
<evidence type="ECO:0000256" key="5">
    <source>
        <dbReference type="ARBA" id="ARBA00023237"/>
    </source>
</evidence>
<feature type="signal peptide" evidence="6">
    <location>
        <begin position="1"/>
        <end position="21"/>
    </location>
</feature>
<evidence type="ECO:0000256" key="4">
    <source>
        <dbReference type="ARBA" id="ARBA00023136"/>
    </source>
</evidence>
<reference evidence="9 10" key="1">
    <citation type="submission" date="2016-10" db="EMBL/GenBank/DDBJ databases">
        <authorList>
            <person name="de Groot N.N."/>
        </authorList>
    </citation>
    <scope>NUCLEOTIDE SEQUENCE [LARGE SCALE GENOMIC DNA]</scope>
    <source>
        <strain evidence="9 10">CGMCC 1.9156</strain>
    </source>
</reference>
<evidence type="ECO:0000313" key="9">
    <source>
        <dbReference type="EMBL" id="SFF56673.1"/>
    </source>
</evidence>
<dbReference type="CDD" id="cd08977">
    <property type="entry name" value="SusD"/>
    <property type="match status" value="1"/>
</dbReference>
<keyword evidence="10" id="KW-1185">Reference proteome</keyword>
<keyword evidence="4" id="KW-0472">Membrane</keyword>
<dbReference type="Gene3D" id="1.25.40.390">
    <property type="match status" value="1"/>
</dbReference>
<evidence type="ECO:0000259" key="7">
    <source>
        <dbReference type="Pfam" id="PF07980"/>
    </source>
</evidence>
<evidence type="ECO:0000256" key="3">
    <source>
        <dbReference type="ARBA" id="ARBA00022729"/>
    </source>
</evidence>
<evidence type="ECO:0000256" key="1">
    <source>
        <dbReference type="ARBA" id="ARBA00004442"/>
    </source>
</evidence>
<dbReference type="STRING" id="655355.SAMN05216283_109128"/>
<dbReference type="SUPFAM" id="SSF48452">
    <property type="entry name" value="TPR-like"/>
    <property type="match status" value="1"/>
</dbReference>
<keyword evidence="5" id="KW-0998">Cell outer membrane</keyword>
<dbReference type="InterPro" id="IPR033985">
    <property type="entry name" value="SusD-like_N"/>
</dbReference>
<dbReference type="Pfam" id="PF07980">
    <property type="entry name" value="SusD_RagB"/>
    <property type="match status" value="1"/>
</dbReference>
<accession>A0A1I2JRT4</accession>
<dbReference type="InterPro" id="IPR011990">
    <property type="entry name" value="TPR-like_helical_dom_sf"/>
</dbReference>
<evidence type="ECO:0000313" key="10">
    <source>
        <dbReference type="Proteomes" id="UP000198964"/>
    </source>
</evidence>
<dbReference type="AlphaFoldDB" id="A0A1I2JRT4"/>
<keyword evidence="3 6" id="KW-0732">Signal</keyword>